<name>A0A7Y2NZV4_9BURK</name>
<dbReference type="Pfam" id="PF00583">
    <property type="entry name" value="Acetyltransf_1"/>
    <property type="match status" value="1"/>
</dbReference>
<dbReference type="InterPro" id="IPR050769">
    <property type="entry name" value="NAT_camello-type"/>
</dbReference>
<dbReference type="CDD" id="cd04301">
    <property type="entry name" value="NAT_SF"/>
    <property type="match status" value="1"/>
</dbReference>
<keyword evidence="1 3" id="KW-0808">Transferase</keyword>
<evidence type="ECO:0000256" key="1">
    <source>
        <dbReference type="ARBA" id="ARBA00022679"/>
    </source>
</evidence>
<dbReference type="EMBL" id="JABAIV010000003">
    <property type="protein sequence ID" value="NNG23518.1"/>
    <property type="molecule type" value="Genomic_DNA"/>
</dbReference>
<dbReference type="InterPro" id="IPR000182">
    <property type="entry name" value="GNAT_dom"/>
</dbReference>
<evidence type="ECO:0000259" key="2">
    <source>
        <dbReference type="PROSITE" id="PS51186"/>
    </source>
</evidence>
<keyword evidence="4" id="KW-1185">Reference proteome</keyword>
<dbReference type="SUPFAM" id="SSF55729">
    <property type="entry name" value="Acyl-CoA N-acyltransferases (Nat)"/>
    <property type="match status" value="1"/>
</dbReference>
<evidence type="ECO:0000313" key="4">
    <source>
        <dbReference type="Proteomes" id="UP000533905"/>
    </source>
</evidence>
<dbReference type="PANTHER" id="PTHR13947:SF37">
    <property type="entry name" value="LD18367P"/>
    <property type="match status" value="1"/>
</dbReference>
<dbReference type="Gene3D" id="3.40.630.30">
    <property type="match status" value="1"/>
</dbReference>
<evidence type="ECO:0000313" key="3">
    <source>
        <dbReference type="EMBL" id="NNG23518.1"/>
    </source>
</evidence>
<feature type="domain" description="N-acetyltransferase" evidence="2">
    <location>
        <begin position="3"/>
        <end position="159"/>
    </location>
</feature>
<organism evidence="3 4">
    <name type="scientific">Telluria aromaticivorans</name>
    <dbReference type="NCBI Taxonomy" id="2725995"/>
    <lineage>
        <taxon>Bacteria</taxon>
        <taxon>Pseudomonadati</taxon>
        <taxon>Pseudomonadota</taxon>
        <taxon>Betaproteobacteria</taxon>
        <taxon>Burkholderiales</taxon>
        <taxon>Oxalobacteraceae</taxon>
        <taxon>Telluria group</taxon>
        <taxon>Telluria</taxon>
    </lineage>
</organism>
<dbReference type="GO" id="GO:0008080">
    <property type="term" value="F:N-acetyltransferase activity"/>
    <property type="evidence" value="ECO:0007669"/>
    <property type="project" value="InterPro"/>
</dbReference>
<accession>A0A7Y2NZV4</accession>
<dbReference type="PROSITE" id="PS51186">
    <property type="entry name" value="GNAT"/>
    <property type="match status" value="1"/>
</dbReference>
<dbReference type="InterPro" id="IPR016181">
    <property type="entry name" value="Acyl_CoA_acyltransferase"/>
</dbReference>
<proteinExistence type="predicted"/>
<dbReference type="AlphaFoldDB" id="A0A7Y2NZV4"/>
<sequence length="173" mass="18785">MSYLIRPYEAADRDGVNRVALAAFGQYQHEYEDWPAFSEGIGRMADLAVQADLLVAELDGQVVGAIVHVGPGKPRSAIFPDDWSVIRMLVVDPAHRGLGIGGDLVAACLRCAIRDDAPAIGLHTSPIMTSALRLYTSLGFTRNRDLDPIRGVPYGRYVLPASELQAALDRLAR</sequence>
<dbReference type="RefSeq" id="WP_171084148.1">
    <property type="nucleotide sequence ID" value="NZ_JABAIV010000003.1"/>
</dbReference>
<gene>
    <name evidence="3" type="ORF">HGB41_10990</name>
</gene>
<reference evidence="3 4" key="1">
    <citation type="submission" date="2020-04" db="EMBL/GenBank/DDBJ databases">
        <title>Massilia sp. nov., a cold adapted bacteria isolated from Arctic soil.</title>
        <authorList>
            <person name="Son J."/>
            <person name="Ka J.-O."/>
        </authorList>
    </citation>
    <scope>NUCLEOTIDE SEQUENCE [LARGE SCALE GENOMIC DNA]</scope>
    <source>
        <strain evidence="3 4">ML15P13</strain>
    </source>
</reference>
<dbReference type="PANTHER" id="PTHR13947">
    <property type="entry name" value="GNAT FAMILY N-ACETYLTRANSFERASE"/>
    <property type="match status" value="1"/>
</dbReference>
<comment type="caution">
    <text evidence="3">The sequence shown here is derived from an EMBL/GenBank/DDBJ whole genome shotgun (WGS) entry which is preliminary data.</text>
</comment>
<dbReference type="Proteomes" id="UP000533905">
    <property type="component" value="Unassembled WGS sequence"/>
</dbReference>
<protein>
    <submittedName>
        <fullName evidence="3">GNAT family N-acetyltransferase</fullName>
    </submittedName>
</protein>